<protein>
    <recommendedName>
        <fullName evidence="3 6">Trehalase</fullName>
        <ecNumber evidence="2 6">3.2.1.28</ecNumber>
    </recommendedName>
    <alternativeName>
        <fullName evidence="6">Alpha-trehalose glucohydrolase</fullName>
    </alternativeName>
</protein>
<dbReference type="SUPFAM" id="SSF48208">
    <property type="entry name" value="Six-hairpin glycosidases"/>
    <property type="match status" value="1"/>
</dbReference>
<keyword evidence="9" id="KW-0732">Signal</keyword>
<comment type="similarity">
    <text evidence="1 6">Belongs to the glycosyl hydrolase 37 family.</text>
</comment>
<dbReference type="PANTHER" id="PTHR23403:SF3">
    <property type="entry name" value="TREHALASE"/>
    <property type="match status" value="1"/>
</dbReference>
<evidence type="ECO:0000256" key="3">
    <source>
        <dbReference type="ARBA" id="ARBA00019905"/>
    </source>
</evidence>
<evidence type="ECO:0000313" key="10">
    <source>
        <dbReference type="EMBL" id="EGT40524.1"/>
    </source>
</evidence>
<dbReference type="PROSITE" id="PS00928">
    <property type="entry name" value="TREHALASE_2"/>
    <property type="match status" value="1"/>
</dbReference>
<sequence length="646" mass="74777">MRWMSLLIISSLIGYTSSNLALGDLLFNSPKFVWTPLEVPCNQSLCEGPLAEIYCHGEILANSWRLGLEKTCPGDKLRIPAKEVLEKYKKLKYPIKKEDFEKFCNECFVQINYLEVVNLTDWRVDAGFIKDIKNAKYRQLAADLYERWERLARQFTSDVFHHSDLYPLVPVKNAFIVPGGRFDVYFYWDTYWIIKGLLVSEMFNTTRGIIDNFSSLVATLGYIPNSGNLQLTRRSQPPLFPHMVWEFTKTTGQYDMKWIESMEMEMKFWEKNRTVNIDGHELFIYRTLSNCPRPENFLGDYNIGMRAPNPSAVWRSISSACESGWDFSSRWMHQNYTGVKFLKNFPKRKNLFEADLSSLHTDRIIPVDLNVIIANNYRYMAYYADHFGRFEKSAIYREKFEKLSESIQSLLWDESKGAWFDYDLSLKKRNLNFYPSNVYPLMIPGKEKYSNKIENYIKSSGVLNFTGGIPSSLPAHSAQQWDFPNVWAPTQHFLIKSFLESNNSFLKQEARRQADSFIETVYNGLFDPIKGLDGGIWEKYDARSPIGVPGTGGEYIVQEGFGWTNGAVLDLIWVFNDEITRQDRSETLKINNAQQAWIVYAAGGFCALVAFIVILKGLIRRKSRQQRDDDEAGARLLGDDDDQDEL</sequence>
<feature type="transmembrane region" description="Helical" evidence="8">
    <location>
        <begin position="597"/>
        <end position="619"/>
    </location>
</feature>
<dbReference type="PRINTS" id="PR00744">
    <property type="entry name" value="GLHYDRLASE37"/>
</dbReference>
<organism evidence="11">
    <name type="scientific">Caenorhabditis brenneri</name>
    <name type="common">Nematode worm</name>
    <dbReference type="NCBI Taxonomy" id="135651"/>
    <lineage>
        <taxon>Eukaryota</taxon>
        <taxon>Metazoa</taxon>
        <taxon>Ecdysozoa</taxon>
        <taxon>Nematoda</taxon>
        <taxon>Chromadorea</taxon>
        <taxon>Rhabditida</taxon>
        <taxon>Rhabditina</taxon>
        <taxon>Rhabditomorpha</taxon>
        <taxon>Rhabditoidea</taxon>
        <taxon>Rhabditidae</taxon>
        <taxon>Peloderinae</taxon>
        <taxon>Caenorhabditis</taxon>
    </lineage>
</organism>
<dbReference type="InterPro" id="IPR012341">
    <property type="entry name" value="6hp_glycosidase-like_sf"/>
</dbReference>
<dbReference type="GO" id="GO:0004555">
    <property type="term" value="F:alpha,alpha-trehalase activity"/>
    <property type="evidence" value="ECO:0007669"/>
    <property type="project" value="UniProtKB-EC"/>
</dbReference>
<dbReference type="OMA" id="DVYFYWD"/>
<dbReference type="InParanoid" id="G0MAE3"/>
<dbReference type="AlphaFoldDB" id="G0MAE3"/>
<keyword evidence="8" id="KW-1133">Transmembrane helix</keyword>
<dbReference type="OrthoDB" id="3542292at2759"/>
<keyword evidence="11" id="KW-1185">Reference proteome</keyword>
<reference evidence="11" key="1">
    <citation type="submission" date="2011-07" db="EMBL/GenBank/DDBJ databases">
        <authorList>
            <consortium name="Caenorhabditis brenneri Sequencing and Analysis Consortium"/>
            <person name="Wilson R.K."/>
        </authorList>
    </citation>
    <scope>NUCLEOTIDE SEQUENCE [LARGE SCALE GENOMIC DNA]</scope>
    <source>
        <strain evidence="11">PB2801</strain>
    </source>
</reference>
<dbReference type="HOGENOM" id="CLU_006451_4_1_1"/>
<keyword evidence="5 6" id="KW-0326">Glycosidase</keyword>
<dbReference type="STRING" id="135651.G0MAE3"/>
<dbReference type="PANTHER" id="PTHR23403">
    <property type="entry name" value="TREHALASE"/>
    <property type="match status" value="1"/>
</dbReference>
<evidence type="ECO:0000256" key="2">
    <source>
        <dbReference type="ARBA" id="ARBA00012757"/>
    </source>
</evidence>
<evidence type="ECO:0000256" key="7">
    <source>
        <dbReference type="SAM" id="MobiDB-lite"/>
    </source>
</evidence>
<feature type="region of interest" description="Disordered" evidence="7">
    <location>
        <begin position="627"/>
        <end position="646"/>
    </location>
</feature>
<evidence type="ECO:0000256" key="4">
    <source>
        <dbReference type="ARBA" id="ARBA00022801"/>
    </source>
</evidence>
<dbReference type="Gene3D" id="1.50.10.10">
    <property type="match status" value="1"/>
</dbReference>
<dbReference type="InterPro" id="IPR001661">
    <property type="entry name" value="Glyco_hydro_37"/>
</dbReference>
<dbReference type="EMBL" id="GL379788">
    <property type="protein sequence ID" value="EGT40524.1"/>
    <property type="molecule type" value="Genomic_DNA"/>
</dbReference>
<keyword evidence="8" id="KW-0472">Membrane</keyword>
<comment type="catalytic activity">
    <reaction evidence="6">
        <text>alpha,alpha-trehalose + H2O = alpha-D-glucose + beta-D-glucose</text>
        <dbReference type="Rhea" id="RHEA:32675"/>
        <dbReference type="ChEBI" id="CHEBI:15377"/>
        <dbReference type="ChEBI" id="CHEBI:15903"/>
        <dbReference type="ChEBI" id="CHEBI:16551"/>
        <dbReference type="ChEBI" id="CHEBI:17925"/>
        <dbReference type="EC" id="3.2.1.28"/>
    </reaction>
</comment>
<dbReference type="eggNOG" id="KOG0602">
    <property type="taxonomic scope" value="Eukaryota"/>
</dbReference>
<dbReference type="FunCoup" id="G0MAE3">
    <property type="interactions" value="5"/>
</dbReference>
<evidence type="ECO:0000256" key="5">
    <source>
        <dbReference type="ARBA" id="ARBA00023295"/>
    </source>
</evidence>
<name>G0MAE3_CAEBE</name>
<dbReference type="Pfam" id="PF01204">
    <property type="entry name" value="Trehalase"/>
    <property type="match status" value="1"/>
</dbReference>
<gene>
    <name evidence="10" type="ORF">CAEBREN_03258</name>
</gene>
<dbReference type="InterPro" id="IPR008928">
    <property type="entry name" value="6-hairpin_glycosidase_sf"/>
</dbReference>
<proteinExistence type="inferred from homology"/>
<accession>G0MAE3</accession>
<evidence type="ECO:0000256" key="9">
    <source>
        <dbReference type="SAM" id="SignalP"/>
    </source>
</evidence>
<keyword evidence="4 6" id="KW-0378">Hydrolase</keyword>
<keyword evidence="8" id="KW-0812">Transmembrane</keyword>
<evidence type="ECO:0000256" key="6">
    <source>
        <dbReference type="RuleBase" id="RU361180"/>
    </source>
</evidence>
<evidence type="ECO:0000256" key="1">
    <source>
        <dbReference type="ARBA" id="ARBA00005615"/>
    </source>
</evidence>
<dbReference type="InterPro" id="IPR018232">
    <property type="entry name" value="Glyco_hydro_37_CS"/>
</dbReference>
<feature type="signal peptide" evidence="9">
    <location>
        <begin position="1"/>
        <end position="18"/>
    </location>
</feature>
<feature type="chain" id="PRO_5003403682" description="Trehalase" evidence="9">
    <location>
        <begin position="19"/>
        <end position="646"/>
    </location>
</feature>
<evidence type="ECO:0000313" key="11">
    <source>
        <dbReference type="Proteomes" id="UP000008068"/>
    </source>
</evidence>
<dbReference type="EC" id="3.2.1.28" evidence="2 6"/>
<dbReference type="GO" id="GO:0005993">
    <property type="term" value="P:trehalose catabolic process"/>
    <property type="evidence" value="ECO:0007669"/>
    <property type="project" value="TreeGrafter"/>
</dbReference>
<dbReference type="Proteomes" id="UP000008068">
    <property type="component" value="Unassembled WGS sequence"/>
</dbReference>
<evidence type="ECO:0000256" key="8">
    <source>
        <dbReference type="SAM" id="Phobius"/>
    </source>
</evidence>